<dbReference type="HAMAP" id="MF_00902">
    <property type="entry name" value="TatC"/>
    <property type="match status" value="1"/>
</dbReference>
<comment type="subcellular location">
    <subcellularLocation>
        <location evidence="5">Cell membrane</location>
        <topology evidence="5">Multi-pass membrane protein</topology>
    </subcellularLocation>
    <subcellularLocation>
        <location evidence="1">Membrane</location>
        <topology evidence="1">Multi-pass membrane protein</topology>
    </subcellularLocation>
</comment>
<dbReference type="AlphaFoldDB" id="A0A5D6W640"/>
<keyword evidence="5" id="KW-0813">Transport</keyword>
<dbReference type="InterPro" id="IPR002033">
    <property type="entry name" value="TatC"/>
</dbReference>
<comment type="function">
    <text evidence="5">Part of the twin-arginine translocation (Tat) system that transports large folded proteins containing a characteristic twin-arginine motif in their signal peptide across membranes.</text>
</comment>
<dbReference type="Pfam" id="PF00902">
    <property type="entry name" value="TatC"/>
    <property type="match status" value="1"/>
</dbReference>
<evidence type="ECO:0000256" key="1">
    <source>
        <dbReference type="ARBA" id="ARBA00004141"/>
    </source>
</evidence>
<gene>
    <name evidence="5 6" type="primary">tatC</name>
    <name evidence="6" type="ORF">FZ040_05980</name>
</gene>
<keyword evidence="5" id="KW-0811">Translocation</keyword>
<evidence type="ECO:0000256" key="2">
    <source>
        <dbReference type="ARBA" id="ARBA00022692"/>
    </source>
</evidence>
<keyword evidence="4 5" id="KW-0472">Membrane</keyword>
<dbReference type="GO" id="GO:0009977">
    <property type="term" value="F:proton motive force dependent protein transmembrane transporter activity"/>
    <property type="evidence" value="ECO:0007669"/>
    <property type="project" value="TreeGrafter"/>
</dbReference>
<dbReference type="GO" id="GO:0043953">
    <property type="term" value="P:protein transport by the Tat complex"/>
    <property type="evidence" value="ECO:0007669"/>
    <property type="project" value="UniProtKB-UniRule"/>
</dbReference>
<evidence type="ECO:0000313" key="7">
    <source>
        <dbReference type="Proteomes" id="UP000323646"/>
    </source>
</evidence>
<dbReference type="Proteomes" id="UP000323646">
    <property type="component" value="Unassembled WGS sequence"/>
</dbReference>
<accession>A0A5D6W640</accession>
<keyword evidence="3 5" id="KW-1133">Transmembrane helix</keyword>
<reference evidence="6 7" key="1">
    <citation type="submission" date="2019-08" db="EMBL/GenBank/DDBJ databases">
        <title>Selenomonas sp. mPRGC5 and Selenomonas sp. mPRGC8 isolated from ruminal fluid of dairy goat (Capra hircus).</title>
        <authorList>
            <person name="Poothong S."/>
            <person name="Nuengjamnong C."/>
            <person name="Tanasupawat S."/>
        </authorList>
    </citation>
    <scope>NUCLEOTIDE SEQUENCE [LARGE SCALE GENOMIC DNA]</scope>
    <source>
        <strain evidence="7">mPRGC5</strain>
    </source>
</reference>
<evidence type="ECO:0000313" key="6">
    <source>
        <dbReference type="EMBL" id="TYZ23427.1"/>
    </source>
</evidence>
<sequence>MAEEKQYEEIAAPQPRGVIEPGSVEYVRDDDGTMSLVAHLTELRSRLIKCLVAVALGSCVGYFFIDKIMHYITLPAGKLYYMQPSEAFFTYLKVACVTGFLLALPIVFWHVWRFFLPALTHKERAVLGIIVPTSVILFFAGLAFSFFLVLPAGIRFFMGFNSAELEAMFSVDKYFDFVIMFVMPFGFIFELPLIITIMGKMGIITSAFLKKYQRIVIFLSFVVGALITPTPDIFTQSMIALPIIVLYEVGYFIVRYVLRN</sequence>
<dbReference type="GO" id="GO:0065002">
    <property type="term" value="P:intracellular protein transmembrane transport"/>
    <property type="evidence" value="ECO:0007669"/>
    <property type="project" value="TreeGrafter"/>
</dbReference>
<keyword evidence="2 5" id="KW-0812">Transmembrane</keyword>
<comment type="similarity">
    <text evidence="5">Belongs to the TatC family.</text>
</comment>
<comment type="subunit">
    <text evidence="5">Forms a complex with TatA.</text>
</comment>
<comment type="caution">
    <text evidence="6">The sequence shown here is derived from an EMBL/GenBank/DDBJ whole genome shotgun (WGS) entry which is preliminary data.</text>
</comment>
<evidence type="ECO:0000256" key="5">
    <source>
        <dbReference type="HAMAP-Rule" id="MF_00902"/>
    </source>
</evidence>
<keyword evidence="5" id="KW-0653">Protein transport</keyword>
<dbReference type="GO" id="GO:0033281">
    <property type="term" value="C:TAT protein transport complex"/>
    <property type="evidence" value="ECO:0007669"/>
    <property type="project" value="UniProtKB-UniRule"/>
</dbReference>
<evidence type="ECO:0000256" key="3">
    <source>
        <dbReference type="ARBA" id="ARBA00022989"/>
    </source>
</evidence>
<dbReference type="RefSeq" id="WP_149171174.1">
    <property type="nucleotide sequence ID" value="NZ_VTOY01000003.1"/>
</dbReference>
<feature type="transmembrane region" description="Helical" evidence="5">
    <location>
        <begin position="215"/>
        <end position="233"/>
    </location>
</feature>
<evidence type="ECO:0000256" key="4">
    <source>
        <dbReference type="ARBA" id="ARBA00023136"/>
    </source>
</evidence>
<name>A0A5D6W640_9FIRM</name>
<dbReference type="PANTHER" id="PTHR30371">
    <property type="entry name" value="SEC-INDEPENDENT PROTEIN TRANSLOCASE PROTEIN TATC"/>
    <property type="match status" value="1"/>
</dbReference>
<proteinExistence type="inferred from homology"/>
<dbReference type="NCBIfam" id="TIGR00945">
    <property type="entry name" value="tatC"/>
    <property type="match status" value="1"/>
</dbReference>
<dbReference type="OrthoDB" id="9777044at2"/>
<protein>
    <recommendedName>
        <fullName evidence="5">Sec-independent protein translocase protein TatC</fullName>
    </recommendedName>
</protein>
<dbReference type="PANTHER" id="PTHR30371:SF0">
    <property type="entry name" value="SEC-INDEPENDENT PROTEIN TRANSLOCASE PROTEIN TATC, CHLOROPLASTIC-RELATED"/>
    <property type="match status" value="1"/>
</dbReference>
<feature type="transmembrane region" description="Helical" evidence="5">
    <location>
        <begin position="124"/>
        <end position="154"/>
    </location>
</feature>
<dbReference type="PRINTS" id="PR01840">
    <property type="entry name" value="TATCFAMILY"/>
</dbReference>
<feature type="transmembrane region" description="Helical" evidence="5">
    <location>
        <begin position="239"/>
        <end position="258"/>
    </location>
</feature>
<keyword evidence="5" id="KW-1003">Cell membrane</keyword>
<dbReference type="EMBL" id="VTOY01000003">
    <property type="protein sequence ID" value="TYZ23427.1"/>
    <property type="molecule type" value="Genomic_DNA"/>
</dbReference>
<organism evidence="6 7">
    <name type="scientific">Selenomonas ruminis</name>
    <dbReference type="NCBI Taxonomy" id="2593411"/>
    <lineage>
        <taxon>Bacteria</taxon>
        <taxon>Bacillati</taxon>
        <taxon>Bacillota</taxon>
        <taxon>Negativicutes</taxon>
        <taxon>Selenomonadales</taxon>
        <taxon>Selenomonadaceae</taxon>
        <taxon>Selenomonas</taxon>
    </lineage>
</organism>
<keyword evidence="7" id="KW-1185">Reference proteome</keyword>
<feature type="transmembrane region" description="Helical" evidence="5">
    <location>
        <begin position="88"/>
        <end position="112"/>
    </location>
</feature>
<feature type="transmembrane region" description="Helical" evidence="5">
    <location>
        <begin position="47"/>
        <end position="65"/>
    </location>
</feature>
<feature type="transmembrane region" description="Helical" evidence="5">
    <location>
        <begin position="174"/>
        <end position="195"/>
    </location>
</feature>